<evidence type="ECO:0000313" key="2">
    <source>
        <dbReference type="Proteomes" id="UP000464661"/>
    </source>
</evidence>
<proteinExistence type="predicted"/>
<sequence>MSEVSAVLVTKRTDLQGQFLAPDHLRLLWDSASLNAASYYFIVEGSGFVDGCLGPSMRIVSSVEAVDSLCKGESVDFLSVNRVQLLAPPAMTKQSEFSMRLLSEIRIKEGTEASPTYEFVTHDGQIFSSARS</sequence>
<accession>A0A7U6M5T9</accession>
<name>A0A7U6M5T9_PSEPU</name>
<dbReference type="Proteomes" id="UP000464661">
    <property type="component" value="Chromosome"/>
</dbReference>
<dbReference type="EMBL" id="AP022324">
    <property type="protein sequence ID" value="BBU46531.1"/>
    <property type="molecule type" value="Genomic_DNA"/>
</dbReference>
<dbReference type="AlphaFoldDB" id="A0A7U6M5T9"/>
<reference evidence="1 2" key="1">
    <citation type="submission" date="2020-01" db="EMBL/GenBank/DDBJ databases">
        <title>Complete Genome Sequence of Pseudomonas putida Strain TS312, Harboring the HdtS type N-acyl-homoserine Lactone Synthase, Isolated from a Paper Mill.</title>
        <authorList>
            <person name="Hosoe A."/>
            <person name="Suenaga T."/>
            <person name="Sugi T."/>
            <person name="Izumi T."/>
            <person name="Nagai N."/>
            <person name="Terada A."/>
        </authorList>
    </citation>
    <scope>NUCLEOTIDE SEQUENCE [LARGE SCALE GENOMIC DNA]</scope>
    <source>
        <strain evidence="1 2">TS312</strain>
    </source>
</reference>
<protein>
    <submittedName>
        <fullName evidence="1">Uncharacterized protein</fullName>
    </submittedName>
</protein>
<gene>
    <name evidence="1" type="ORF">PPTS312_44460</name>
</gene>
<evidence type="ECO:0000313" key="1">
    <source>
        <dbReference type="EMBL" id="BBU46531.1"/>
    </source>
</evidence>
<dbReference type="RefSeq" id="WP_232062826.1">
    <property type="nucleotide sequence ID" value="NZ_AP022324.1"/>
</dbReference>
<organism evidence="1 2">
    <name type="scientific">Pseudomonas putida</name>
    <name type="common">Arthrobacter siderocapsulatus</name>
    <dbReference type="NCBI Taxonomy" id="303"/>
    <lineage>
        <taxon>Bacteria</taxon>
        <taxon>Pseudomonadati</taxon>
        <taxon>Pseudomonadota</taxon>
        <taxon>Gammaproteobacteria</taxon>
        <taxon>Pseudomonadales</taxon>
        <taxon>Pseudomonadaceae</taxon>
        <taxon>Pseudomonas</taxon>
    </lineage>
</organism>